<accession>A0A9D4EH91</accession>
<dbReference type="EMBL" id="JAIWYP010000008">
    <property type="protein sequence ID" value="KAH3780609.1"/>
    <property type="molecule type" value="Genomic_DNA"/>
</dbReference>
<organism evidence="1 2">
    <name type="scientific">Dreissena polymorpha</name>
    <name type="common">Zebra mussel</name>
    <name type="synonym">Mytilus polymorpha</name>
    <dbReference type="NCBI Taxonomy" id="45954"/>
    <lineage>
        <taxon>Eukaryota</taxon>
        <taxon>Metazoa</taxon>
        <taxon>Spiralia</taxon>
        <taxon>Lophotrochozoa</taxon>
        <taxon>Mollusca</taxon>
        <taxon>Bivalvia</taxon>
        <taxon>Autobranchia</taxon>
        <taxon>Heteroconchia</taxon>
        <taxon>Euheterodonta</taxon>
        <taxon>Imparidentia</taxon>
        <taxon>Neoheterodontei</taxon>
        <taxon>Myida</taxon>
        <taxon>Dreissenoidea</taxon>
        <taxon>Dreissenidae</taxon>
        <taxon>Dreissena</taxon>
    </lineage>
</organism>
<proteinExistence type="predicted"/>
<reference evidence="1" key="1">
    <citation type="journal article" date="2019" name="bioRxiv">
        <title>The Genome of the Zebra Mussel, Dreissena polymorpha: A Resource for Invasive Species Research.</title>
        <authorList>
            <person name="McCartney M.A."/>
            <person name="Auch B."/>
            <person name="Kono T."/>
            <person name="Mallez S."/>
            <person name="Zhang Y."/>
            <person name="Obille A."/>
            <person name="Becker A."/>
            <person name="Abrahante J.E."/>
            <person name="Garbe J."/>
            <person name="Badalamenti J.P."/>
            <person name="Herman A."/>
            <person name="Mangelson H."/>
            <person name="Liachko I."/>
            <person name="Sullivan S."/>
            <person name="Sone E.D."/>
            <person name="Koren S."/>
            <person name="Silverstein K.A.T."/>
            <person name="Beckman K.B."/>
            <person name="Gohl D.M."/>
        </authorList>
    </citation>
    <scope>NUCLEOTIDE SEQUENCE</scope>
    <source>
        <strain evidence="1">Duluth1</strain>
        <tissue evidence="1">Whole animal</tissue>
    </source>
</reference>
<name>A0A9D4EH91_DREPO</name>
<evidence type="ECO:0000313" key="1">
    <source>
        <dbReference type="EMBL" id="KAH3780609.1"/>
    </source>
</evidence>
<comment type="caution">
    <text evidence="1">The sequence shown here is derived from an EMBL/GenBank/DDBJ whole genome shotgun (WGS) entry which is preliminary data.</text>
</comment>
<evidence type="ECO:0000313" key="2">
    <source>
        <dbReference type="Proteomes" id="UP000828390"/>
    </source>
</evidence>
<gene>
    <name evidence="1" type="ORF">DPMN_158427</name>
</gene>
<keyword evidence="2" id="KW-1185">Reference proteome</keyword>
<protein>
    <submittedName>
        <fullName evidence="1">Uncharacterized protein</fullName>
    </submittedName>
</protein>
<reference evidence="1" key="2">
    <citation type="submission" date="2020-11" db="EMBL/GenBank/DDBJ databases">
        <authorList>
            <person name="McCartney M.A."/>
            <person name="Auch B."/>
            <person name="Kono T."/>
            <person name="Mallez S."/>
            <person name="Becker A."/>
            <person name="Gohl D.M."/>
            <person name="Silverstein K.A.T."/>
            <person name="Koren S."/>
            <person name="Bechman K.B."/>
            <person name="Herman A."/>
            <person name="Abrahante J.E."/>
            <person name="Garbe J."/>
        </authorList>
    </citation>
    <scope>NUCLEOTIDE SEQUENCE</scope>
    <source>
        <strain evidence="1">Duluth1</strain>
        <tissue evidence="1">Whole animal</tissue>
    </source>
</reference>
<dbReference type="Proteomes" id="UP000828390">
    <property type="component" value="Unassembled WGS sequence"/>
</dbReference>
<sequence length="58" mass="6420">MFASSVVVIFRYSILSSAKRRVVKATLPGMSFIYTRKSRGPRTELVVTPDVTGAEDEV</sequence>
<dbReference type="AlphaFoldDB" id="A0A9D4EH91"/>